<dbReference type="InterPro" id="IPR044839">
    <property type="entry name" value="NDR1-like"/>
</dbReference>
<dbReference type="GO" id="GO:0009506">
    <property type="term" value="C:plasmodesma"/>
    <property type="evidence" value="ECO:0007669"/>
    <property type="project" value="TreeGrafter"/>
</dbReference>
<evidence type="ECO:0000313" key="5">
    <source>
        <dbReference type="Proteomes" id="UP000743370"/>
    </source>
</evidence>
<organism evidence="4 5">
    <name type="scientific">Phaseolus angularis</name>
    <name type="common">Azuki bean</name>
    <name type="synonym">Vigna angularis</name>
    <dbReference type="NCBI Taxonomy" id="3914"/>
    <lineage>
        <taxon>Eukaryota</taxon>
        <taxon>Viridiplantae</taxon>
        <taxon>Streptophyta</taxon>
        <taxon>Embryophyta</taxon>
        <taxon>Tracheophyta</taxon>
        <taxon>Spermatophyta</taxon>
        <taxon>Magnoliopsida</taxon>
        <taxon>eudicotyledons</taxon>
        <taxon>Gunneridae</taxon>
        <taxon>Pentapetalae</taxon>
        <taxon>rosids</taxon>
        <taxon>fabids</taxon>
        <taxon>Fabales</taxon>
        <taxon>Fabaceae</taxon>
        <taxon>Papilionoideae</taxon>
        <taxon>50 kb inversion clade</taxon>
        <taxon>NPAAA clade</taxon>
        <taxon>indigoferoid/millettioid clade</taxon>
        <taxon>Phaseoleae</taxon>
        <taxon>Vigna</taxon>
    </lineage>
</organism>
<dbReference type="Proteomes" id="UP000743370">
    <property type="component" value="Unassembled WGS sequence"/>
</dbReference>
<evidence type="ECO:0000256" key="3">
    <source>
        <dbReference type="SAM" id="Phobius"/>
    </source>
</evidence>
<keyword evidence="2 3" id="KW-0472">Membrane</keyword>
<evidence type="ECO:0000256" key="1">
    <source>
        <dbReference type="ARBA" id="ARBA00004370"/>
    </source>
</evidence>
<sequence>MDICRDLCKCCLGIVFSLGFSALFLWLSLRTDPPKCSLQSLSLLTENDTVVFQLSLQNVNKDKGVKYGVVLVTFALFLDNTTTRPLANATLLPFYQGRRKTARKWGSAVAPRLLARLNRTAAVKNGNVFLRVEFATRVKYKVWLSFYIKRHHLVGGANVEINASSGEKVEPKAIRLGDVPPRLGSRAAMVRSSYVAVVGFMQSEMVVENRDDGFAFHLLGSLLAKEILALLWWPSFLLDLVSCKWERLHDDD</sequence>
<reference evidence="4 5" key="1">
    <citation type="submission" date="2020-05" db="EMBL/GenBank/DDBJ databases">
        <title>Vigna angularis (adzuki bean) Var. LongXiaoDou No. 4 denovo assembly.</title>
        <authorList>
            <person name="Xiang H."/>
        </authorList>
    </citation>
    <scope>NUCLEOTIDE SEQUENCE [LARGE SCALE GENOMIC DNA]</scope>
    <source>
        <tissue evidence="4">Leaf</tissue>
    </source>
</reference>
<dbReference type="GO" id="GO:0098542">
    <property type="term" value="P:defense response to other organism"/>
    <property type="evidence" value="ECO:0007669"/>
    <property type="project" value="InterPro"/>
</dbReference>
<dbReference type="EMBL" id="JABFOF010000005">
    <property type="protein sequence ID" value="KAG2397007.1"/>
    <property type="molecule type" value="Genomic_DNA"/>
</dbReference>
<dbReference type="PANTHER" id="PTHR31415:SF52">
    <property type="entry name" value="LATE EMBRYOGENESIS ABUNDANT (LEA) HYDROXYPROLINE-RICH GLYCOPROTEIN FAMILY-RELATED"/>
    <property type="match status" value="1"/>
</dbReference>
<accession>A0A8T0KB12</accession>
<protein>
    <submittedName>
        <fullName evidence="4">Protein NDR1 Non-race specific disease resistance protein</fullName>
    </submittedName>
</protein>
<comment type="caution">
    <text evidence="4">The sequence shown here is derived from an EMBL/GenBank/DDBJ whole genome shotgun (WGS) entry which is preliminary data.</text>
</comment>
<dbReference type="AlphaFoldDB" id="A0A8T0KB12"/>
<comment type="subcellular location">
    <subcellularLocation>
        <location evidence="1">Membrane</location>
    </subcellularLocation>
</comment>
<evidence type="ECO:0000256" key="2">
    <source>
        <dbReference type="ARBA" id="ARBA00023136"/>
    </source>
</evidence>
<keyword evidence="3" id="KW-1133">Transmembrane helix</keyword>
<proteinExistence type="predicted"/>
<dbReference type="GO" id="GO:0005886">
    <property type="term" value="C:plasma membrane"/>
    <property type="evidence" value="ECO:0007669"/>
    <property type="project" value="TreeGrafter"/>
</dbReference>
<name>A0A8T0KB12_PHAAN</name>
<evidence type="ECO:0000313" key="4">
    <source>
        <dbReference type="EMBL" id="KAG2397007.1"/>
    </source>
</evidence>
<gene>
    <name evidence="4" type="ORF">HKW66_Vig0246270</name>
</gene>
<feature type="transmembrane region" description="Helical" evidence="3">
    <location>
        <begin position="7"/>
        <end position="29"/>
    </location>
</feature>
<keyword evidence="3" id="KW-0812">Transmembrane</keyword>
<dbReference type="PANTHER" id="PTHR31415">
    <property type="entry name" value="OS05G0367900 PROTEIN"/>
    <property type="match status" value="1"/>
</dbReference>